<reference evidence="1 2" key="1">
    <citation type="submission" date="2018-03" db="EMBL/GenBank/DDBJ databases">
        <authorList>
            <person name="Keele B.F."/>
        </authorList>
    </citation>
    <scope>NUCLEOTIDE SEQUENCE [LARGE SCALE GENOMIC DNA]</scope>
    <source>
        <strain evidence="1 2">CeCT 8812</strain>
    </source>
</reference>
<dbReference type="InterPro" id="IPR007396">
    <property type="entry name" value="TR_PAI2-type"/>
</dbReference>
<dbReference type="InterPro" id="IPR012349">
    <property type="entry name" value="Split_barrel_FMN-bd"/>
</dbReference>
<dbReference type="PANTHER" id="PTHR35802">
    <property type="entry name" value="PROTEASE SYNTHASE AND SPORULATION PROTEIN PAI 2"/>
    <property type="match status" value="1"/>
</dbReference>
<dbReference type="RefSeq" id="WP_108781988.1">
    <property type="nucleotide sequence ID" value="NZ_OMKW01000002.1"/>
</dbReference>
<keyword evidence="1" id="KW-0378">Hydrolase</keyword>
<dbReference type="PANTHER" id="PTHR35802:SF1">
    <property type="entry name" value="PROTEASE SYNTHASE AND SPORULATION PROTEIN PAI 2"/>
    <property type="match status" value="1"/>
</dbReference>
<dbReference type="AlphaFoldDB" id="A0A2R8AAL2"/>
<dbReference type="Proteomes" id="UP000244932">
    <property type="component" value="Unassembled WGS sequence"/>
</dbReference>
<proteinExistence type="predicted"/>
<keyword evidence="1" id="KW-0645">Protease</keyword>
<dbReference type="PIRSF" id="PIRSF010372">
    <property type="entry name" value="PaiB"/>
    <property type="match status" value="1"/>
</dbReference>
<name>A0A2R8AAL2_9RHOB</name>
<dbReference type="SUPFAM" id="SSF50475">
    <property type="entry name" value="FMN-binding split barrel"/>
    <property type="match status" value="1"/>
</dbReference>
<dbReference type="Gene3D" id="2.30.110.10">
    <property type="entry name" value="Electron Transport, Fmn-binding Protein, Chain A"/>
    <property type="match status" value="1"/>
</dbReference>
<dbReference type="GO" id="GO:0008233">
    <property type="term" value="F:peptidase activity"/>
    <property type="evidence" value="ECO:0007669"/>
    <property type="project" value="UniProtKB-KW"/>
</dbReference>
<dbReference type="GO" id="GO:0006508">
    <property type="term" value="P:proteolysis"/>
    <property type="evidence" value="ECO:0007669"/>
    <property type="project" value="UniProtKB-KW"/>
</dbReference>
<accession>A0A2R8AAL2</accession>
<dbReference type="Pfam" id="PF04299">
    <property type="entry name" value="FMN_bind_2"/>
    <property type="match status" value="1"/>
</dbReference>
<dbReference type="OrthoDB" id="9794948at2"/>
<organism evidence="1 2">
    <name type="scientific">Pontivivens insulae</name>
    <dbReference type="NCBI Taxonomy" id="1639689"/>
    <lineage>
        <taxon>Bacteria</taxon>
        <taxon>Pseudomonadati</taxon>
        <taxon>Pseudomonadota</taxon>
        <taxon>Alphaproteobacteria</taxon>
        <taxon>Rhodobacterales</taxon>
        <taxon>Paracoccaceae</taxon>
        <taxon>Pontivivens</taxon>
    </lineage>
</organism>
<dbReference type="EMBL" id="OMKW01000002">
    <property type="protein sequence ID" value="SPF29277.1"/>
    <property type="molecule type" value="Genomic_DNA"/>
</dbReference>
<protein>
    <submittedName>
        <fullName evidence="1">Protease synthase and sporulation protein PAI 2</fullName>
    </submittedName>
</protein>
<sequence length="205" mass="22806">MHPNPNFRHVSRARNLTFARERGFGTLSVAVEGEVVSSHIPFRVDESGTWVEMHLARSNPILRHPSRAVLMVTGPDAYISPDWYGVVDQVPTWNYVAVHLRGALSVLPATALRPHLERVSEHFEATLDKPAWTLGKMTPDVLTRMERMIVPVRLEIEDVQGTWKLGQNKDDDVRHAAAAAVGGSHGMEQVELGALMSSPPPQERI</sequence>
<evidence type="ECO:0000313" key="1">
    <source>
        <dbReference type="EMBL" id="SPF29277.1"/>
    </source>
</evidence>
<gene>
    <name evidence="1" type="primary">paiB</name>
    <name evidence="1" type="ORF">POI8812_01585</name>
</gene>
<keyword evidence="2" id="KW-1185">Reference proteome</keyword>
<evidence type="ECO:0000313" key="2">
    <source>
        <dbReference type="Proteomes" id="UP000244932"/>
    </source>
</evidence>